<dbReference type="GO" id="GO:0047617">
    <property type="term" value="F:fatty acyl-CoA hydrolase activity"/>
    <property type="evidence" value="ECO:0007669"/>
    <property type="project" value="TreeGrafter"/>
</dbReference>
<organism evidence="2 3">
    <name type="scientific">Clostridium folliculivorans</name>
    <dbReference type="NCBI Taxonomy" id="2886038"/>
    <lineage>
        <taxon>Bacteria</taxon>
        <taxon>Bacillati</taxon>
        <taxon>Bacillota</taxon>
        <taxon>Clostridia</taxon>
        <taxon>Eubacteriales</taxon>
        <taxon>Clostridiaceae</taxon>
        <taxon>Clostridium</taxon>
    </lineage>
</organism>
<evidence type="ECO:0000313" key="3">
    <source>
        <dbReference type="Proteomes" id="UP001057868"/>
    </source>
</evidence>
<accession>A0A9W5Y0L6</accession>
<proteinExistence type="predicted"/>
<comment type="caution">
    <text evidence="2">The sequence shown here is derived from an EMBL/GenBank/DDBJ whole genome shotgun (WGS) entry which is preliminary data.</text>
</comment>
<dbReference type="EMBL" id="BQXY01000001">
    <property type="protein sequence ID" value="GKU24415.1"/>
    <property type="molecule type" value="Genomic_DNA"/>
</dbReference>
<name>A0A9W5Y0L6_9CLOT</name>
<keyword evidence="3" id="KW-1185">Reference proteome</keyword>
<dbReference type="PANTHER" id="PTHR10824">
    <property type="entry name" value="ACYL-COENZYME A THIOESTERASE-RELATED"/>
    <property type="match status" value="1"/>
</dbReference>
<dbReference type="GO" id="GO:0006637">
    <property type="term" value="P:acyl-CoA metabolic process"/>
    <property type="evidence" value="ECO:0007669"/>
    <property type="project" value="TreeGrafter"/>
</dbReference>
<sequence length="279" mass="31559">MQTIFRKDFQGVFYPSKTNEKAMIIVSGSDGGIKWANKIASVYSAHGISSLAVAYWKTKYTSKTLALIPIEIIQSAVLWLKNNGYSKVGIYGVSKGAELALISGSLITKIEFVIAVSPSCCVFEGIAMPHYANASSWTWSGKPLMYASFHNISVSIIKNILKKHEFGFVEQYLDVLEKNRNEENTIKVENINGPILLLSAKEDAQWPSAEMGKMICDRLNNKKFAFSFHHEIFYPASHILCPVKTKMVLAYRMERQYKKECEVARRQALKISLDWIERL</sequence>
<dbReference type="PANTHER" id="PTHR10824:SF4">
    <property type="entry name" value="ACYL-COENZYME A THIOESTERASE 1-LIKE"/>
    <property type="match status" value="1"/>
</dbReference>
<evidence type="ECO:0000313" key="2">
    <source>
        <dbReference type="EMBL" id="GKU24415.1"/>
    </source>
</evidence>
<dbReference type="Proteomes" id="UP001057868">
    <property type="component" value="Unassembled WGS sequence"/>
</dbReference>
<dbReference type="GO" id="GO:0006631">
    <property type="term" value="P:fatty acid metabolic process"/>
    <property type="evidence" value="ECO:0007669"/>
    <property type="project" value="TreeGrafter"/>
</dbReference>
<dbReference type="Pfam" id="PF08840">
    <property type="entry name" value="BAAT_C"/>
    <property type="match status" value="1"/>
</dbReference>
<gene>
    <name evidence="2" type="ORF">CFOLD11_12410</name>
</gene>
<feature type="domain" description="BAAT/Acyl-CoA thioester hydrolase C-terminal" evidence="1">
    <location>
        <begin position="70"/>
        <end position="242"/>
    </location>
</feature>
<dbReference type="Gene3D" id="3.40.50.1820">
    <property type="entry name" value="alpha/beta hydrolase"/>
    <property type="match status" value="1"/>
</dbReference>
<dbReference type="SUPFAM" id="SSF53474">
    <property type="entry name" value="alpha/beta-Hydrolases"/>
    <property type="match status" value="1"/>
</dbReference>
<dbReference type="InterPro" id="IPR014940">
    <property type="entry name" value="BAAT_C"/>
</dbReference>
<evidence type="ECO:0000259" key="1">
    <source>
        <dbReference type="Pfam" id="PF08840"/>
    </source>
</evidence>
<dbReference type="AlphaFoldDB" id="A0A9W5Y0L6"/>
<reference evidence="2" key="1">
    <citation type="journal article" date="2023" name="Int. J. Syst. Evol. Microbiol.">
        <title>&lt;i&gt;Clostridium folliculivorans&lt;/i&gt; sp. nov., isolated from soil samples of an organic paddy in Japan.</title>
        <authorList>
            <person name="Tazawa J."/>
            <person name="Kobayashi H."/>
            <person name="Tanizawa Y."/>
            <person name="Uchino A."/>
            <person name="Tanaka F."/>
            <person name="Urashima Y."/>
            <person name="Miura S."/>
            <person name="Sakamoto M."/>
            <person name="Ohkuma M."/>
            <person name="Tohno M."/>
        </authorList>
    </citation>
    <scope>NUCLEOTIDE SEQUENCE</scope>
    <source>
        <strain evidence="2">D1-1</strain>
    </source>
</reference>
<dbReference type="RefSeq" id="WP_261851421.1">
    <property type="nucleotide sequence ID" value="NZ_BQXY01000001.1"/>
</dbReference>
<dbReference type="InterPro" id="IPR029058">
    <property type="entry name" value="AB_hydrolase_fold"/>
</dbReference>
<protein>
    <recommendedName>
        <fullName evidence="1">BAAT/Acyl-CoA thioester hydrolase C-terminal domain-containing protein</fullName>
    </recommendedName>
</protein>